<comment type="caution">
    <text evidence="2">The sequence shown here is derived from an EMBL/GenBank/DDBJ whole genome shotgun (WGS) entry which is preliminary data.</text>
</comment>
<evidence type="ECO:0000256" key="1">
    <source>
        <dbReference type="SAM" id="MobiDB-lite"/>
    </source>
</evidence>
<evidence type="ECO:0008006" key="4">
    <source>
        <dbReference type="Google" id="ProtNLM"/>
    </source>
</evidence>
<accession>A0ABV7QFC9</accession>
<dbReference type="Proteomes" id="UP001595764">
    <property type="component" value="Unassembled WGS sequence"/>
</dbReference>
<dbReference type="EMBL" id="JBHRWI010000016">
    <property type="protein sequence ID" value="MFC3510949.1"/>
    <property type="molecule type" value="Genomic_DNA"/>
</dbReference>
<evidence type="ECO:0000313" key="2">
    <source>
        <dbReference type="EMBL" id="MFC3510949.1"/>
    </source>
</evidence>
<evidence type="ECO:0000313" key="3">
    <source>
        <dbReference type="Proteomes" id="UP001595764"/>
    </source>
</evidence>
<organism evidence="2 3">
    <name type="scientific">Amycolatopsis halotolerans</name>
    <dbReference type="NCBI Taxonomy" id="330083"/>
    <lineage>
        <taxon>Bacteria</taxon>
        <taxon>Bacillati</taxon>
        <taxon>Actinomycetota</taxon>
        <taxon>Actinomycetes</taxon>
        <taxon>Pseudonocardiales</taxon>
        <taxon>Pseudonocardiaceae</taxon>
        <taxon>Amycolatopsis</taxon>
    </lineage>
</organism>
<proteinExistence type="predicted"/>
<gene>
    <name evidence="2" type="ORF">ACFORO_12305</name>
</gene>
<protein>
    <recommendedName>
        <fullName evidence="4">Regulatory protein RecX</fullName>
    </recommendedName>
</protein>
<feature type="region of interest" description="Disordered" evidence="1">
    <location>
        <begin position="1"/>
        <end position="41"/>
    </location>
</feature>
<keyword evidence="3" id="KW-1185">Reference proteome</keyword>
<feature type="compositionally biased region" description="Basic and acidic residues" evidence="1">
    <location>
        <begin position="22"/>
        <end position="35"/>
    </location>
</feature>
<name>A0ABV7QFC9_9PSEU</name>
<sequence>MNPHSKYAPPTEQGRTVVGRTHPRDDTARQREQKRAAAFVRSRGFSAEDTAELLDMLGLGEVA</sequence>
<dbReference type="RefSeq" id="WP_377870019.1">
    <property type="nucleotide sequence ID" value="NZ_JBHMAY010000017.1"/>
</dbReference>
<reference evidence="3" key="1">
    <citation type="journal article" date="2019" name="Int. J. Syst. Evol. Microbiol.">
        <title>The Global Catalogue of Microorganisms (GCM) 10K type strain sequencing project: providing services to taxonomists for standard genome sequencing and annotation.</title>
        <authorList>
            <consortium name="The Broad Institute Genomics Platform"/>
            <consortium name="The Broad Institute Genome Sequencing Center for Infectious Disease"/>
            <person name="Wu L."/>
            <person name="Ma J."/>
        </authorList>
    </citation>
    <scope>NUCLEOTIDE SEQUENCE [LARGE SCALE GENOMIC DNA]</scope>
    <source>
        <strain evidence="3">CGMCC 4.7682</strain>
    </source>
</reference>